<evidence type="ECO:0000313" key="10">
    <source>
        <dbReference type="Proteomes" id="UP000186594"/>
    </source>
</evidence>
<feature type="transmembrane region" description="Helical" evidence="8">
    <location>
        <begin position="195"/>
        <end position="212"/>
    </location>
</feature>
<evidence type="ECO:0000256" key="3">
    <source>
        <dbReference type="ARBA" id="ARBA00007559"/>
    </source>
</evidence>
<evidence type="ECO:0000256" key="6">
    <source>
        <dbReference type="ARBA" id="ARBA00022989"/>
    </source>
</evidence>
<dbReference type="AlphaFoldDB" id="A0A1U7LX90"/>
<evidence type="ECO:0000256" key="8">
    <source>
        <dbReference type="RuleBase" id="RU280819"/>
    </source>
</evidence>
<dbReference type="Pfam" id="PF06423">
    <property type="entry name" value="GWT1"/>
    <property type="match status" value="1"/>
</dbReference>
<dbReference type="UniPathway" id="UPA00196"/>
<evidence type="ECO:0000313" key="9">
    <source>
        <dbReference type="EMBL" id="OLL27141.1"/>
    </source>
</evidence>
<keyword evidence="8" id="KW-0808">Transferase</keyword>
<protein>
    <recommendedName>
        <fullName evidence="8">GPI-anchored wall transfer protein</fullName>
        <ecNumber evidence="8">2.3.-.-</ecNumber>
    </recommendedName>
</protein>
<reference evidence="9 10" key="1">
    <citation type="submission" date="2016-04" db="EMBL/GenBank/DDBJ databases">
        <title>Evolutionary innovation and constraint leading to complex multicellularity in the Ascomycota.</title>
        <authorList>
            <person name="Cisse O."/>
            <person name="Nguyen A."/>
            <person name="Hewitt D.A."/>
            <person name="Jedd G."/>
            <person name="Stajich J.E."/>
        </authorList>
    </citation>
    <scope>NUCLEOTIDE SEQUENCE [LARGE SCALE GENOMIC DNA]</scope>
    <source>
        <strain evidence="9 10">DAH-3</strain>
    </source>
</reference>
<dbReference type="GO" id="GO:0032216">
    <property type="term" value="F:glucosaminyl-phosphatidylinositol O-acyltransferase activity"/>
    <property type="evidence" value="ECO:0007669"/>
    <property type="project" value="EnsemblFungi"/>
</dbReference>
<comment type="pathway">
    <text evidence="2 8">Glycolipid biosynthesis; glycosylphosphatidylinositol-anchor biosynthesis.</text>
</comment>
<feature type="transmembrane region" description="Helical" evidence="8">
    <location>
        <begin position="438"/>
        <end position="457"/>
    </location>
</feature>
<evidence type="ECO:0000256" key="5">
    <source>
        <dbReference type="ARBA" id="ARBA00022692"/>
    </source>
</evidence>
<keyword evidence="8" id="KW-0256">Endoplasmic reticulum</keyword>
<comment type="similarity">
    <text evidence="3 8">Belongs to the PIGW family.</text>
</comment>
<keyword evidence="8" id="KW-0012">Acyltransferase</keyword>
<dbReference type="GO" id="GO:0005789">
    <property type="term" value="C:endoplasmic reticulum membrane"/>
    <property type="evidence" value="ECO:0007669"/>
    <property type="project" value="UniProtKB-SubCell"/>
</dbReference>
<feature type="transmembrane region" description="Helical" evidence="8">
    <location>
        <begin position="366"/>
        <end position="389"/>
    </location>
</feature>
<dbReference type="InterPro" id="IPR009447">
    <property type="entry name" value="PIGW/GWT1"/>
</dbReference>
<evidence type="ECO:0000256" key="1">
    <source>
        <dbReference type="ARBA" id="ARBA00004477"/>
    </source>
</evidence>
<feature type="transmembrane region" description="Helical" evidence="8">
    <location>
        <begin position="51"/>
        <end position="71"/>
    </location>
</feature>
<comment type="function">
    <text evidence="8">A acetyltransferase, which acetylates the inositol ring of phosphatidylinositol during biosynthesis of GPI-anchor.</text>
</comment>
<dbReference type="EMBL" id="LXFE01000119">
    <property type="protein sequence ID" value="OLL27141.1"/>
    <property type="molecule type" value="Genomic_DNA"/>
</dbReference>
<keyword evidence="5 8" id="KW-0812">Transmembrane</keyword>
<dbReference type="OMA" id="GLYVMQP"/>
<keyword evidence="7 8" id="KW-0472">Membrane</keyword>
<name>A0A1U7LX90_NEOID</name>
<feature type="transmembrane region" description="Helical" evidence="8">
    <location>
        <begin position="329"/>
        <end position="354"/>
    </location>
</feature>
<dbReference type="OrthoDB" id="15270at2759"/>
<dbReference type="PIRSF" id="PIRSF017321">
    <property type="entry name" value="GWT1"/>
    <property type="match status" value="1"/>
</dbReference>
<dbReference type="GO" id="GO:0072659">
    <property type="term" value="P:protein localization to plasma membrane"/>
    <property type="evidence" value="ECO:0007669"/>
    <property type="project" value="TreeGrafter"/>
</dbReference>
<dbReference type="GO" id="GO:0006506">
    <property type="term" value="P:GPI anchor biosynthetic process"/>
    <property type="evidence" value="ECO:0007669"/>
    <property type="project" value="UniProtKB-UniPathway"/>
</dbReference>
<feature type="transmembrane region" description="Helical" evidence="8">
    <location>
        <begin position="245"/>
        <end position="263"/>
    </location>
</feature>
<evidence type="ECO:0000256" key="4">
    <source>
        <dbReference type="ARBA" id="ARBA00022502"/>
    </source>
</evidence>
<keyword evidence="4 8" id="KW-0337">GPI-anchor biosynthesis</keyword>
<dbReference type="STRING" id="1198029.A0A1U7LX90"/>
<organism evidence="9 10">
    <name type="scientific">Neolecta irregularis (strain DAH-3)</name>
    <dbReference type="NCBI Taxonomy" id="1198029"/>
    <lineage>
        <taxon>Eukaryota</taxon>
        <taxon>Fungi</taxon>
        <taxon>Dikarya</taxon>
        <taxon>Ascomycota</taxon>
        <taxon>Taphrinomycotina</taxon>
        <taxon>Neolectales</taxon>
        <taxon>Neolectaceae</taxon>
        <taxon>Neolecta</taxon>
    </lineage>
</organism>
<feature type="transmembrane region" description="Helical" evidence="8">
    <location>
        <begin position="410"/>
        <end position="432"/>
    </location>
</feature>
<evidence type="ECO:0000256" key="7">
    <source>
        <dbReference type="ARBA" id="ARBA00023136"/>
    </source>
</evidence>
<dbReference type="Proteomes" id="UP000186594">
    <property type="component" value="Unassembled WGS sequence"/>
</dbReference>
<feature type="transmembrane region" description="Helical" evidence="8">
    <location>
        <begin position="156"/>
        <end position="174"/>
    </location>
</feature>
<dbReference type="EC" id="2.3.-.-" evidence="8"/>
<comment type="subcellular location">
    <subcellularLocation>
        <location evidence="1 8">Endoplasmic reticulum membrane</location>
        <topology evidence="1 8">Multi-pass membrane protein</topology>
    </subcellularLocation>
</comment>
<dbReference type="PANTHER" id="PTHR20661:SF0">
    <property type="entry name" value="PHOSPHATIDYLINOSITOL-GLYCAN BIOSYNTHESIS CLASS W PROTEIN"/>
    <property type="match status" value="1"/>
</dbReference>
<gene>
    <name evidence="9" type="ORF">NEOLI_000437</name>
</gene>
<accession>A0A1U7LX90</accession>
<keyword evidence="10" id="KW-1185">Reference proteome</keyword>
<feature type="transmembrane region" description="Helical" evidence="8">
    <location>
        <begin position="77"/>
        <end position="93"/>
    </location>
</feature>
<proteinExistence type="inferred from homology"/>
<comment type="caution">
    <text evidence="9">The sequence shown here is derived from an EMBL/GenBank/DDBJ whole genome shotgun (WGS) entry which is preliminary data.</text>
</comment>
<keyword evidence="6 8" id="KW-1133">Transmembrane helix</keyword>
<feature type="transmembrane region" description="Helical" evidence="8">
    <location>
        <begin position="22"/>
        <end position="39"/>
    </location>
</feature>
<sequence length="465" mass="52699">MSSKWAKEDFVTGLSGGPLDEIIWVSLAAPSAYFLWSALQSRLDIFQNYYFFAYILDISLNCMGLLLSITLCSNHPKSLNLLFIIPGILLFLVKSPSRKVLRKHQGAGILPRKPFITAYRGGMQIITCLAILAVDFHIFPRRFAKVETWGTSLMDLGVGSFVFAAGVVAVRPLLKDTNISMARLIRVSIKQSIPLLVLGCARLVLIKGVDYHEHVTEYGVHWNFFFTLGLLPPFVTLLSGIYTLLPSYALLSLIIVSSYQFFLENRGLKAYILTAPRENLLSQNREGIFSFIGYLSIFLAGMDIGRYILPRKPELPYFLFFSKRSSERVKVFLMLALWATFWTSAYLFSTNYFALTVSRRMANLPYVLWICAYNVGYLLIYFMIEILFFKKEEDHVDCVPSVLHSINYNGLPTFLAANTLTGIINITINTLAIKTIPAFLLLTAYILTLSLLSVHMYQKQIQLKL</sequence>
<feature type="transmembrane region" description="Helical" evidence="8">
    <location>
        <begin position="114"/>
        <end position="136"/>
    </location>
</feature>
<dbReference type="PANTHER" id="PTHR20661">
    <property type="entry name" value="PHOSPHATIDYLINOSITOL-GLYCAN BIOSYNTHESIS CLASS W PROTEIN"/>
    <property type="match status" value="1"/>
</dbReference>
<feature type="transmembrane region" description="Helical" evidence="8">
    <location>
        <begin position="288"/>
        <end position="309"/>
    </location>
</feature>
<evidence type="ECO:0000256" key="2">
    <source>
        <dbReference type="ARBA" id="ARBA00004687"/>
    </source>
</evidence>